<dbReference type="Pfam" id="PF03514">
    <property type="entry name" value="GRAS"/>
    <property type="match status" value="1"/>
</dbReference>
<dbReference type="RefSeq" id="XP_021291837.1">
    <property type="nucleotide sequence ID" value="XM_021436162.1"/>
</dbReference>
<evidence type="ECO:0000256" key="8">
    <source>
        <dbReference type="ARBA" id="ARBA00023163"/>
    </source>
</evidence>
<dbReference type="Pfam" id="PF22922">
    <property type="entry name" value="GAF_NLP"/>
    <property type="match status" value="1"/>
</dbReference>
<dbReference type="Pfam" id="PF14372">
    <property type="entry name" value="hAT-like_RNase-H"/>
    <property type="match status" value="1"/>
</dbReference>
<evidence type="ECO:0000256" key="10">
    <source>
        <dbReference type="PROSITE-ProRule" id="PRU00027"/>
    </source>
</evidence>
<dbReference type="OrthoDB" id="949380at2759"/>
<accession>A0A6J1AXE5</accession>
<dbReference type="InterPro" id="IPR008906">
    <property type="entry name" value="HATC_C_dom"/>
</dbReference>
<keyword evidence="8" id="KW-0804">Transcription</keyword>
<dbReference type="SUPFAM" id="SSF53098">
    <property type="entry name" value="Ribonuclease H-like"/>
    <property type="match status" value="1"/>
</dbReference>
<keyword evidence="3" id="KW-0479">Metal-binding</keyword>
<dbReference type="GeneID" id="110422300"/>
<dbReference type="InterPro" id="IPR025525">
    <property type="entry name" value="hAT-like_transposase_RNase-H"/>
</dbReference>
<name>A0A6J1AXE5_9ROSI</name>
<evidence type="ECO:0000256" key="9">
    <source>
        <dbReference type="ARBA" id="ARBA00023242"/>
    </source>
</evidence>
<comment type="caution">
    <text evidence="11">Lacks conserved residue(s) required for the propagation of feature annotation.</text>
</comment>
<keyword evidence="7" id="KW-0238">DNA-binding</keyword>
<evidence type="ECO:0000256" key="2">
    <source>
        <dbReference type="ARBA" id="ARBA00011738"/>
    </source>
</evidence>
<dbReference type="InterPro" id="IPR003656">
    <property type="entry name" value="Znf_BED"/>
</dbReference>
<dbReference type="PANTHER" id="PTHR46481:SF11">
    <property type="entry name" value="ZINC FINGER BED DOMAIN-CONTAINING PROTEIN RICESLEEPER 2-LIKE"/>
    <property type="match status" value="1"/>
</dbReference>
<evidence type="ECO:0000256" key="5">
    <source>
        <dbReference type="ARBA" id="ARBA00022833"/>
    </source>
</evidence>
<dbReference type="GO" id="GO:0046983">
    <property type="term" value="F:protein dimerization activity"/>
    <property type="evidence" value="ECO:0007669"/>
    <property type="project" value="InterPro"/>
</dbReference>
<dbReference type="PANTHER" id="PTHR46481">
    <property type="entry name" value="ZINC FINGER BED DOMAIN-CONTAINING PROTEIN 4"/>
    <property type="match status" value="1"/>
</dbReference>
<dbReference type="AlphaFoldDB" id="A0A6J1AXE5"/>
<keyword evidence="6" id="KW-0805">Transcription regulation</keyword>
<dbReference type="InterPro" id="IPR055081">
    <property type="entry name" value="NLP1-9_GAF"/>
</dbReference>
<dbReference type="InterPro" id="IPR012337">
    <property type="entry name" value="RNaseH-like_sf"/>
</dbReference>
<feature type="region of interest" description="SAW" evidence="11">
    <location>
        <begin position="272"/>
        <end position="354"/>
    </location>
</feature>
<dbReference type="GO" id="GO:0005634">
    <property type="term" value="C:nucleus"/>
    <property type="evidence" value="ECO:0007669"/>
    <property type="project" value="UniProtKB-SubCell"/>
</dbReference>
<feature type="short sequence motif" description="LXXLL motif" evidence="11">
    <location>
        <begin position="200"/>
        <end position="204"/>
    </location>
</feature>
<evidence type="ECO:0000256" key="1">
    <source>
        <dbReference type="ARBA" id="ARBA00004123"/>
    </source>
</evidence>
<dbReference type="GO" id="GO:0008270">
    <property type="term" value="F:zinc ion binding"/>
    <property type="evidence" value="ECO:0007669"/>
    <property type="project" value="UniProtKB-KW"/>
</dbReference>
<dbReference type="PROSITE" id="PS50985">
    <property type="entry name" value="GRAS"/>
    <property type="match status" value="1"/>
</dbReference>
<comment type="similarity">
    <text evidence="11">Belongs to the GRAS family.</text>
</comment>
<keyword evidence="4 10" id="KW-0863">Zinc-finger</keyword>
<dbReference type="Proteomes" id="UP000504621">
    <property type="component" value="Unplaced"/>
</dbReference>
<organism evidence="13 14">
    <name type="scientific">Herrania umbratica</name>
    <dbReference type="NCBI Taxonomy" id="108875"/>
    <lineage>
        <taxon>Eukaryota</taxon>
        <taxon>Viridiplantae</taxon>
        <taxon>Streptophyta</taxon>
        <taxon>Embryophyta</taxon>
        <taxon>Tracheophyta</taxon>
        <taxon>Spermatophyta</taxon>
        <taxon>Magnoliopsida</taxon>
        <taxon>eudicotyledons</taxon>
        <taxon>Gunneridae</taxon>
        <taxon>Pentapetalae</taxon>
        <taxon>rosids</taxon>
        <taxon>malvids</taxon>
        <taxon>Malvales</taxon>
        <taxon>Malvaceae</taxon>
        <taxon>Byttnerioideae</taxon>
        <taxon>Herrania</taxon>
    </lineage>
</organism>
<dbReference type="InterPro" id="IPR052035">
    <property type="entry name" value="ZnF_BED_domain_contain"/>
</dbReference>
<sequence length="1129" mass="129434">MASSASEALEALVACAEAIQDRNLKLADSLLERIWNLAADLRKSDVVKFFAEALVRRAYGLSSPSAYFTLLTPPALTPLYFLPFDAIKTTACMGKKRFHLITFCLPLDLSDCLFGSLYTASGDSLSVRISVIVSPFLEKIGKIYQEKSKQDLTAKALRLGIKLEDLRVVYANSLGDVDASKSDFTRTKDETVIVYYQGKLHQLLADARAMERELLKLRQINPEIVIIEEQHADHNDPNFIKRLQESFQYCGPLYSSHCMRCHRRRQIGNIVECEGRDRLERHQTWAQWRSLLLANGLLQVPLRPHTPCFLYEDNGCLVFRRWVDGPISFISAWKHRDAVDHFNPISYNRVQGFNPNPASEDTVRPLQVDPLASSLNRLAGFAEIYDMLEDVCLKYELPLALTWVKRTPNRSMSSPNEKHFLSIETTCSYINYYRYYYYNEIISKGSFVERCAKRNLLERQAIAGQALQSKEPFLFEPNITRLRDYPFAQDALDSGLEAVLAICLVNRYDSGDVYILEFFLPPFKEIFEEPKSLALRIFEDVKNMKKKFVKLRVDGTEVGLQEEAIPNIPRAAMPMRSSPPASSNAQFLNSNALHQFTVPGDDYAVLEIQGLNEQESGKQTFLEPIENEKVKAYVNDLSISSAKGRKLRSDVWDEFTKEKYGDGKECAKCSHCGREFDGSSRKGTSHLRNHLEHCKSKRIKIGDKQGNSSKVEDQQGNSSFDHDRSRMDVARMIIKHQCPLNIVEDEYFSTLLKNLQPRFKLQSQEILSSDIFRVYKAEKDRLLEYFDKLSCRFNLTISLWANDLEKITHCYFTVQFIDDNWELKKKVLALKNLGSEFDTRIFLENFKRLLRDWNFNVKVCSLIIHNSSSNLEIAEEIRKAWLCFQASHPLSTFYIRCDGCINGLLAKDQPGGMLQDVGKSIDGAVKTSSSCLLDIYNKYNKLSQQERKGYPLMNVISDNNWRTCSLVLAIAAILDPRFKFDFVEFSYNKIYGYDAARIHLAIIRSSLTDIFNEYASNMYSGTSVFDDTNSLALLNGEESTMKSFNRWKNSKRNVNTEASWNSEFDRYDQEPEPVIPMEMEFNVLVWWGEHASRFPFLGRMARDILAIPMSSIVSVCFEGKSLMDNSNIQ</sequence>
<evidence type="ECO:0000256" key="4">
    <source>
        <dbReference type="ARBA" id="ARBA00022771"/>
    </source>
</evidence>
<keyword evidence="9" id="KW-0539">Nucleus</keyword>
<dbReference type="Pfam" id="PF05699">
    <property type="entry name" value="Dimer_Tnp_hAT"/>
    <property type="match status" value="1"/>
</dbReference>
<feature type="domain" description="BED-type" evidence="12">
    <location>
        <begin position="646"/>
        <end position="701"/>
    </location>
</feature>
<dbReference type="InterPro" id="IPR036236">
    <property type="entry name" value="Znf_C2H2_sf"/>
</dbReference>
<evidence type="ECO:0000256" key="11">
    <source>
        <dbReference type="PROSITE-ProRule" id="PRU01191"/>
    </source>
</evidence>
<evidence type="ECO:0000313" key="14">
    <source>
        <dbReference type="RefSeq" id="XP_021291837.1"/>
    </source>
</evidence>
<keyword evidence="13" id="KW-1185">Reference proteome</keyword>
<evidence type="ECO:0000256" key="3">
    <source>
        <dbReference type="ARBA" id="ARBA00022723"/>
    </source>
</evidence>
<evidence type="ECO:0000313" key="13">
    <source>
        <dbReference type="Proteomes" id="UP000504621"/>
    </source>
</evidence>
<gene>
    <name evidence="14" type="primary">LOC110422300</name>
</gene>
<dbReference type="SUPFAM" id="SSF57667">
    <property type="entry name" value="beta-beta-alpha zinc fingers"/>
    <property type="match status" value="1"/>
</dbReference>
<comment type="subunit">
    <text evidence="2">Homodimer.</text>
</comment>
<evidence type="ECO:0000256" key="6">
    <source>
        <dbReference type="ARBA" id="ARBA00023015"/>
    </source>
</evidence>
<dbReference type="InterPro" id="IPR005202">
    <property type="entry name" value="TF_GRAS"/>
</dbReference>
<dbReference type="SMART" id="SM00614">
    <property type="entry name" value="ZnF_BED"/>
    <property type="match status" value="1"/>
</dbReference>
<proteinExistence type="inferred from homology"/>
<evidence type="ECO:0000259" key="12">
    <source>
        <dbReference type="PROSITE" id="PS50808"/>
    </source>
</evidence>
<keyword evidence="5" id="KW-0862">Zinc</keyword>
<evidence type="ECO:0000256" key="7">
    <source>
        <dbReference type="ARBA" id="ARBA00023125"/>
    </source>
</evidence>
<dbReference type="PROSITE" id="PS50808">
    <property type="entry name" value="ZF_BED"/>
    <property type="match status" value="1"/>
</dbReference>
<comment type="subcellular location">
    <subcellularLocation>
        <location evidence="1">Nucleus</location>
    </subcellularLocation>
</comment>
<dbReference type="GO" id="GO:0003677">
    <property type="term" value="F:DNA binding"/>
    <property type="evidence" value="ECO:0007669"/>
    <property type="project" value="UniProtKB-KW"/>
</dbReference>
<protein>
    <submittedName>
        <fullName evidence="14">Uncharacterized protein LOC110422300</fullName>
    </submittedName>
</protein>
<reference evidence="14" key="1">
    <citation type="submission" date="2025-08" db="UniProtKB">
        <authorList>
            <consortium name="RefSeq"/>
        </authorList>
    </citation>
    <scope>IDENTIFICATION</scope>
    <source>
        <tissue evidence="14">Leaf</tissue>
    </source>
</reference>